<keyword evidence="8 13" id="KW-0548">Nucleotidyltransferase</keyword>
<evidence type="ECO:0000256" key="6">
    <source>
        <dbReference type="ARBA" id="ARBA00022679"/>
    </source>
</evidence>
<dbReference type="PANTHER" id="PTHR17490:SF16">
    <property type="entry name" value="THREONYLCARBAMOYL-AMP SYNTHASE"/>
    <property type="match status" value="1"/>
</dbReference>
<dbReference type="GO" id="GO:0000049">
    <property type="term" value="F:tRNA binding"/>
    <property type="evidence" value="ECO:0007669"/>
    <property type="project" value="TreeGrafter"/>
</dbReference>
<dbReference type="PROSITE" id="PS51163">
    <property type="entry name" value="YRDC"/>
    <property type="match status" value="1"/>
</dbReference>
<evidence type="ECO:0000256" key="1">
    <source>
        <dbReference type="ARBA" id="ARBA00004496"/>
    </source>
</evidence>
<dbReference type="InterPro" id="IPR038385">
    <property type="entry name" value="Sua5/YwlC_C"/>
</dbReference>
<feature type="binding site" evidence="14">
    <location>
        <position position="115"/>
    </location>
    <ligand>
        <name>ATP</name>
        <dbReference type="ChEBI" id="CHEBI:30616"/>
    </ligand>
</feature>
<keyword evidence="9 13" id="KW-0547">Nucleotide-binding</keyword>
<evidence type="ECO:0000256" key="3">
    <source>
        <dbReference type="ARBA" id="ARBA00012584"/>
    </source>
</evidence>
<comment type="catalytic activity">
    <reaction evidence="12 13">
        <text>L-threonine + hydrogencarbonate + ATP = L-threonylcarbamoyladenylate + diphosphate + H2O</text>
        <dbReference type="Rhea" id="RHEA:36407"/>
        <dbReference type="ChEBI" id="CHEBI:15377"/>
        <dbReference type="ChEBI" id="CHEBI:17544"/>
        <dbReference type="ChEBI" id="CHEBI:30616"/>
        <dbReference type="ChEBI" id="CHEBI:33019"/>
        <dbReference type="ChEBI" id="CHEBI:57926"/>
        <dbReference type="ChEBI" id="CHEBI:73682"/>
        <dbReference type="EC" id="2.7.7.87"/>
    </reaction>
</comment>
<dbReference type="GO" id="GO:0008033">
    <property type="term" value="P:tRNA processing"/>
    <property type="evidence" value="ECO:0007669"/>
    <property type="project" value="UniProtKB-KW"/>
</dbReference>
<keyword evidence="5 13" id="KW-0963">Cytoplasm</keyword>
<dbReference type="AlphaFoldDB" id="A0A963Z1B2"/>
<accession>A0A963Z1B2</accession>
<dbReference type="GO" id="GO:0061710">
    <property type="term" value="F:L-threonylcarbamoyladenylate synthase"/>
    <property type="evidence" value="ECO:0007669"/>
    <property type="project" value="UniProtKB-EC"/>
</dbReference>
<sequence>METLVLSDDESGLDKAAALLRAGKLVAFPTETVYGLGADATDAGAVAAIYTAKDRPGFNPLIAHYANTEAAFADVIPTPLAETLAAAFWPGPLTLVLPRRPDCRVAEITGAGLATQAVRVPAHPLAHRLLTAVGKPVAAPSANRSGRVSPTTAGHVLDGLSGRIAAVIDGGACAVGLESTVVDLSGDRPALLRAGGITVEMLAAYAPDILVPDSADQAAPRSPGQLLAHYAPELPLRLQAETVGADEALLAFGPALTGAAAVFNLSEGSDLTEAAARLFAGLRMLDKLGRAQHLRGIAAMALPEHGIGCAINDRLRRAAHGAGESGTMSG</sequence>
<dbReference type="Proteomes" id="UP000721844">
    <property type="component" value="Unassembled WGS sequence"/>
</dbReference>
<feature type="binding site" evidence="14">
    <location>
        <position position="55"/>
    </location>
    <ligand>
        <name>ATP</name>
        <dbReference type="ChEBI" id="CHEBI:30616"/>
    </ligand>
</feature>
<keyword evidence="17" id="KW-1185">Reference proteome</keyword>
<dbReference type="Gene3D" id="3.90.870.10">
    <property type="entry name" value="DHBP synthase"/>
    <property type="match status" value="1"/>
</dbReference>
<protein>
    <recommendedName>
        <fullName evidence="4 13">Threonylcarbamoyl-AMP synthase</fullName>
        <shortName evidence="13">TC-AMP synthase</shortName>
        <ecNumber evidence="3 13">2.7.7.87</ecNumber>
    </recommendedName>
    <alternativeName>
        <fullName evidence="11 13">L-threonylcarbamoyladenylate synthase</fullName>
    </alternativeName>
</protein>
<evidence type="ECO:0000256" key="9">
    <source>
        <dbReference type="ARBA" id="ARBA00022741"/>
    </source>
</evidence>
<dbReference type="InterPro" id="IPR005145">
    <property type="entry name" value="Sua5_C"/>
</dbReference>
<dbReference type="InterPro" id="IPR017945">
    <property type="entry name" value="DHBP_synth_RibB-like_a/b_dom"/>
</dbReference>
<evidence type="ECO:0000256" key="11">
    <source>
        <dbReference type="ARBA" id="ARBA00029774"/>
    </source>
</evidence>
<dbReference type="GO" id="GO:0005524">
    <property type="term" value="F:ATP binding"/>
    <property type="evidence" value="ECO:0007669"/>
    <property type="project" value="UniProtKB-UniRule"/>
</dbReference>
<feature type="binding site" evidence="14">
    <location>
        <position position="59"/>
    </location>
    <ligand>
        <name>ATP</name>
        <dbReference type="ChEBI" id="CHEBI:30616"/>
    </ligand>
</feature>
<dbReference type="GO" id="GO:0003725">
    <property type="term" value="F:double-stranded RNA binding"/>
    <property type="evidence" value="ECO:0007669"/>
    <property type="project" value="UniProtKB-UniRule"/>
</dbReference>
<dbReference type="GO" id="GO:0005737">
    <property type="term" value="C:cytoplasm"/>
    <property type="evidence" value="ECO:0007669"/>
    <property type="project" value="UniProtKB-SubCell"/>
</dbReference>
<comment type="similarity">
    <text evidence="2 13">Belongs to the SUA5 family.</text>
</comment>
<keyword evidence="7 13" id="KW-0819">tRNA processing</keyword>
<dbReference type="GO" id="GO:0006450">
    <property type="term" value="P:regulation of translational fidelity"/>
    <property type="evidence" value="ECO:0007669"/>
    <property type="project" value="TreeGrafter"/>
</dbReference>
<feature type="binding site" evidence="14">
    <location>
        <position position="149"/>
    </location>
    <ligand>
        <name>ATP</name>
        <dbReference type="ChEBI" id="CHEBI:30616"/>
    </ligand>
</feature>
<feature type="binding site" evidence="14">
    <location>
        <position position="119"/>
    </location>
    <ligand>
        <name>L-threonine</name>
        <dbReference type="ChEBI" id="CHEBI:57926"/>
    </ligand>
</feature>
<evidence type="ECO:0000256" key="7">
    <source>
        <dbReference type="ARBA" id="ARBA00022694"/>
    </source>
</evidence>
<keyword evidence="10 13" id="KW-0067">ATP-binding</keyword>
<evidence type="ECO:0000313" key="16">
    <source>
        <dbReference type="EMBL" id="MCB8880167.1"/>
    </source>
</evidence>
<proteinExistence type="inferred from homology"/>
<reference evidence="16 17" key="1">
    <citation type="journal article" date="2021" name="Microorganisms">
        <title>Acidisoma silvae sp. nov. and Acidisomacellulosilytica sp. nov., Two Acidophilic Bacteria Isolated from Decaying Wood, Hydrolyzing Cellulose and Producing Poly-3-hydroxybutyrate.</title>
        <authorList>
            <person name="Mieszkin S."/>
            <person name="Pouder E."/>
            <person name="Uroz S."/>
            <person name="Simon-Colin C."/>
            <person name="Alain K."/>
        </authorList>
    </citation>
    <scope>NUCLEOTIDE SEQUENCE [LARGE SCALE GENOMIC DNA]</scope>
    <source>
        <strain evidence="16 17">HW T5.17</strain>
    </source>
</reference>
<evidence type="ECO:0000313" key="17">
    <source>
        <dbReference type="Proteomes" id="UP000721844"/>
    </source>
</evidence>
<dbReference type="Pfam" id="PF01300">
    <property type="entry name" value="Sua5_yciO_yrdC"/>
    <property type="match status" value="1"/>
</dbReference>
<gene>
    <name evidence="16" type="ORF">ACELLULO517_07975</name>
</gene>
<name>A0A963Z1B2_9PROT</name>
<organism evidence="16 17">
    <name type="scientific">Acidisoma cellulosilyticum</name>
    <dbReference type="NCBI Taxonomy" id="2802395"/>
    <lineage>
        <taxon>Bacteria</taxon>
        <taxon>Pseudomonadati</taxon>
        <taxon>Pseudomonadota</taxon>
        <taxon>Alphaproteobacteria</taxon>
        <taxon>Acetobacterales</taxon>
        <taxon>Acidocellaceae</taxon>
        <taxon>Acidisoma</taxon>
    </lineage>
</organism>
<evidence type="ECO:0000256" key="13">
    <source>
        <dbReference type="PIRNR" id="PIRNR004930"/>
    </source>
</evidence>
<evidence type="ECO:0000256" key="4">
    <source>
        <dbReference type="ARBA" id="ARBA00015492"/>
    </source>
</evidence>
<feature type="binding site" evidence="14">
    <location>
        <position position="141"/>
    </location>
    <ligand>
        <name>ATP</name>
        <dbReference type="ChEBI" id="CHEBI:30616"/>
    </ligand>
</feature>
<dbReference type="Pfam" id="PF03481">
    <property type="entry name" value="Sua5_C"/>
    <property type="match status" value="1"/>
</dbReference>
<feature type="binding site" evidence="14">
    <location>
        <position position="139"/>
    </location>
    <ligand>
        <name>L-threonine</name>
        <dbReference type="ChEBI" id="CHEBI:57926"/>
    </ligand>
</feature>
<dbReference type="SUPFAM" id="SSF55821">
    <property type="entry name" value="YrdC/RibB"/>
    <property type="match status" value="1"/>
</dbReference>
<evidence type="ECO:0000259" key="15">
    <source>
        <dbReference type="PROSITE" id="PS51163"/>
    </source>
</evidence>
<feature type="binding site" evidence="14">
    <location>
        <position position="230"/>
    </location>
    <ligand>
        <name>ATP</name>
        <dbReference type="ChEBI" id="CHEBI:30616"/>
    </ligand>
</feature>
<evidence type="ECO:0000256" key="14">
    <source>
        <dbReference type="PIRSR" id="PIRSR004930-1"/>
    </source>
</evidence>
<dbReference type="PANTHER" id="PTHR17490">
    <property type="entry name" value="SUA5"/>
    <property type="match status" value="1"/>
</dbReference>
<dbReference type="InterPro" id="IPR050156">
    <property type="entry name" value="TC-AMP_synthase_SUA5"/>
</dbReference>
<dbReference type="PIRSF" id="PIRSF004930">
    <property type="entry name" value="Tln_factor_SUA5"/>
    <property type="match status" value="1"/>
</dbReference>
<dbReference type="InterPro" id="IPR010923">
    <property type="entry name" value="T(6)A37_SUA5"/>
</dbReference>
<evidence type="ECO:0000256" key="10">
    <source>
        <dbReference type="ARBA" id="ARBA00022840"/>
    </source>
</evidence>
<evidence type="ECO:0000256" key="8">
    <source>
        <dbReference type="ARBA" id="ARBA00022695"/>
    </source>
</evidence>
<feature type="binding site" evidence="14">
    <location>
        <position position="179"/>
    </location>
    <ligand>
        <name>L-threonine</name>
        <dbReference type="ChEBI" id="CHEBI:57926"/>
    </ligand>
</feature>
<evidence type="ECO:0000256" key="12">
    <source>
        <dbReference type="ARBA" id="ARBA00048366"/>
    </source>
</evidence>
<comment type="function">
    <text evidence="13">Required for the formation of a threonylcarbamoyl group on adenosine at position 37 (t(6)A37) in tRNAs that read codons beginning with adenine.</text>
</comment>
<comment type="caution">
    <text evidence="16">The sequence shown here is derived from an EMBL/GenBank/DDBJ whole genome shotgun (WGS) entry which is preliminary data.</text>
</comment>
<feature type="binding site" evidence="14">
    <location>
        <position position="64"/>
    </location>
    <ligand>
        <name>L-threonine</name>
        <dbReference type="ChEBI" id="CHEBI:57926"/>
    </ligand>
</feature>
<feature type="binding site" evidence="14">
    <location>
        <position position="193"/>
    </location>
    <ligand>
        <name>ATP</name>
        <dbReference type="ChEBI" id="CHEBI:30616"/>
    </ligand>
</feature>
<comment type="subcellular location">
    <subcellularLocation>
        <location evidence="1 13">Cytoplasm</location>
    </subcellularLocation>
</comment>
<feature type="domain" description="YrdC-like" evidence="15">
    <location>
        <begin position="10"/>
        <end position="197"/>
    </location>
</feature>
<dbReference type="EC" id="2.7.7.87" evidence="3 13"/>
<feature type="binding site" evidence="14">
    <location>
        <position position="32"/>
    </location>
    <ligand>
        <name>L-threonine</name>
        <dbReference type="ChEBI" id="CHEBI:57926"/>
    </ligand>
</feature>
<dbReference type="RefSeq" id="WP_227306772.1">
    <property type="nucleotide sequence ID" value="NZ_JAESVA010000002.1"/>
</dbReference>
<dbReference type="NCBIfam" id="TIGR00057">
    <property type="entry name" value="L-threonylcarbamoyladenylate synthase"/>
    <property type="match status" value="1"/>
</dbReference>
<evidence type="ECO:0000256" key="2">
    <source>
        <dbReference type="ARBA" id="ARBA00007663"/>
    </source>
</evidence>
<dbReference type="EMBL" id="JAESVA010000002">
    <property type="protein sequence ID" value="MCB8880167.1"/>
    <property type="molecule type" value="Genomic_DNA"/>
</dbReference>
<evidence type="ECO:0000256" key="5">
    <source>
        <dbReference type="ARBA" id="ARBA00022490"/>
    </source>
</evidence>
<keyword evidence="6 13" id="KW-0808">Transferase</keyword>
<dbReference type="InterPro" id="IPR006070">
    <property type="entry name" value="Sua5-like_dom"/>
</dbReference>
<dbReference type="Gene3D" id="3.40.50.11030">
    <property type="entry name" value="Threonylcarbamoyl-AMP synthase, C-terminal domain"/>
    <property type="match status" value="1"/>
</dbReference>